<reference evidence="1" key="1">
    <citation type="submission" date="2020-11" db="EMBL/GenBank/DDBJ databases">
        <authorList>
            <consortium name="DOE Joint Genome Institute"/>
            <person name="Ahrendt S."/>
            <person name="Riley R."/>
            <person name="Andreopoulos W."/>
            <person name="Labutti K."/>
            <person name="Pangilinan J."/>
            <person name="Ruiz-Duenas F.J."/>
            <person name="Barrasa J.M."/>
            <person name="Sanchez-Garcia M."/>
            <person name="Camarero S."/>
            <person name="Miyauchi S."/>
            <person name="Serrano A."/>
            <person name="Linde D."/>
            <person name="Babiker R."/>
            <person name="Drula E."/>
            <person name="Ayuso-Fernandez I."/>
            <person name="Pacheco R."/>
            <person name="Padilla G."/>
            <person name="Ferreira P."/>
            <person name="Barriuso J."/>
            <person name="Kellner H."/>
            <person name="Castanera R."/>
            <person name="Alfaro M."/>
            <person name="Ramirez L."/>
            <person name="Pisabarro A.G."/>
            <person name="Kuo A."/>
            <person name="Tritt A."/>
            <person name="Lipzen A."/>
            <person name="He G."/>
            <person name="Yan M."/>
            <person name="Ng V."/>
            <person name="Cullen D."/>
            <person name="Martin F."/>
            <person name="Rosso M.-N."/>
            <person name="Henrissat B."/>
            <person name="Hibbett D."/>
            <person name="Martinez A.T."/>
            <person name="Grigoriev I.V."/>
        </authorList>
    </citation>
    <scope>NUCLEOTIDE SEQUENCE</scope>
    <source>
        <strain evidence="1">MF-IS2</strain>
    </source>
</reference>
<accession>A0A9P5WXD6</accession>
<protein>
    <submittedName>
        <fullName evidence="1">Uncharacterized protein</fullName>
    </submittedName>
</protein>
<proteinExistence type="predicted"/>
<organism evidence="1 2">
    <name type="scientific">Macrolepiota fuliginosa MF-IS2</name>
    <dbReference type="NCBI Taxonomy" id="1400762"/>
    <lineage>
        <taxon>Eukaryota</taxon>
        <taxon>Fungi</taxon>
        <taxon>Dikarya</taxon>
        <taxon>Basidiomycota</taxon>
        <taxon>Agaricomycotina</taxon>
        <taxon>Agaricomycetes</taxon>
        <taxon>Agaricomycetidae</taxon>
        <taxon>Agaricales</taxon>
        <taxon>Agaricineae</taxon>
        <taxon>Agaricaceae</taxon>
        <taxon>Macrolepiota</taxon>
    </lineage>
</organism>
<keyword evidence="2" id="KW-1185">Reference proteome</keyword>
<dbReference type="Proteomes" id="UP000807342">
    <property type="component" value="Unassembled WGS sequence"/>
</dbReference>
<sequence>MVDRVHSCAQCHQDGKGCFLLSGPSWPISGHKVNQVDKAPTKLLQETRDTNNLLQEIGDQLGVLIEVSRENTNASQRCLARLRMHEYLLNVAHRGDDDGPNDPQNK</sequence>
<evidence type="ECO:0000313" key="2">
    <source>
        <dbReference type="Proteomes" id="UP000807342"/>
    </source>
</evidence>
<gene>
    <name evidence="1" type="ORF">P691DRAFT_781236</name>
</gene>
<dbReference type="AlphaFoldDB" id="A0A9P5WXD6"/>
<dbReference type="EMBL" id="MU152220">
    <property type="protein sequence ID" value="KAF9440853.1"/>
    <property type="molecule type" value="Genomic_DNA"/>
</dbReference>
<name>A0A9P5WXD6_9AGAR</name>
<comment type="caution">
    <text evidence="1">The sequence shown here is derived from an EMBL/GenBank/DDBJ whole genome shotgun (WGS) entry which is preliminary data.</text>
</comment>
<evidence type="ECO:0000313" key="1">
    <source>
        <dbReference type="EMBL" id="KAF9440853.1"/>
    </source>
</evidence>